<gene>
    <name evidence="5" type="primary">polX</name>
    <name evidence="5" type="ORF">ENN92_00500</name>
</gene>
<dbReference type="AlphaFoldDB" id="A0A7C1HWU3"/>
<dbReference type="CDD" id="cd00141">
    <property type="entry name" value="NT_POLXc"/>
    <property type="match status" value="1"/>
</dbReference>
<dbReference type="Gene3D" id="1.10.150.110">
    <property type="entry name" value="DNA polymerase beta, N-terminal domain-like"/>
    <property type="match status" value="1"/>
</dbReference>
<dbReference type="InterPro" id="IPR022311">
    <property type="entry name" value="PolX-like"/>
</dbReference>
<dbReference type="InterPro" id="IPR004013">
    <property type="entry name" value="PHP_dom"/>
</dbReference>
<organism evidence="5">
    <name type="scientific">candidate division WWE3 bacterium</name>
    <dbReference type="NCBI Taxonomy" id="2053526"/>
    <lineage>
        <taxon>Bacteria</taxon>
        <taxon>Katanobacteria</taxon>
    </lineage>
</organism>
<keyword evidence="2" id="KW-0548">Nucleotidyltransferase</keyword>
<dbReference type="InterPro" id="IPR002054">
    <property type="entry name" value="DNA-dir_DNA_pol_X"/>
</dbReference>
<name>A0A7C1HWU3_UNCKA</name>
<keyword evidence="1" id="KW-0808">Transferase</keyword>
<dbReference type="InterPro" id="IPR027421">
    <property type="entry name" value="DNA_pol_lamdba_lyase_dom_sf"/>
</dbReference>
<feature type="domain" description="DNA-directed DNA polymerase X" evidence="4">
    <location>
        <begin position="5"/>
        <end position="324"/>
    </location>
</feature>
<dbReference type="InterPro" id="IPR028207">
    <property type="entry name" value="DNA_pol_B_palm_palm"/>
</dbReference>
<dbReference type="Pfam" id="PF02811">
    <property type="entry name" value="PHP"/>
    <property type="match status" value="1"/>
</dbReference>
<dbReference type="InterPro" id="IPR016195">
    <property type="entry name" value="Pol/histidinol_Pase-like"/>
</dbReference>
<evidence type="ECO:0000259" key="3">
    <source>
        <dbReference type="SMART" id="SM00481"/>
    </source>
</evidence>
<dbReference type="Pfam" id="PF14520">
    <property type="entry name" value="HHH_5"/>
    <property type="match status" value="1"/>
</dbReference>
<keyword evidence="5" id="KW-0540">Nuclease</keyword>
<dbReference type="InterPro" id="IPR050243">
    <property type="entry name" value="PHP_phosphatase"/>
</dbReference>
<evidence type="ECO:0000259" key="4">
    <source>
        <dbReference type="SMART" id="SM00483"/>
    </source>
</evidence>
<evidence type="ECO:0000256" key="2">
    <source>
        <dbReference type="ARBA" id="ARBA00022695"/>
    </source>
</evidence>
<dbReference type="Proteomes" id="UP000886066">
    <property type="component" value="Unassembled WGS sequence"/>
</dbReference>
<dbReference type="SUPFAM" id="SSF81301">
    <property type="entry name" value="Nucleotidyltransferase"/>
    <property type="match status" value="1"/>
</dbReference>
<dbReference type="Pfam" id="PF14791">
    <property type="entry name" value="DNA_pol_B_thumb"/>
    <property type="match status" value="1"/>
</dbReference>
<dbReference type="Gene3D" id="3.30.210.10">
    <property type="entry name" value="DNA polymerase, thumb domain"/>
    <property type="match status" value="1"/>
</dbReference>
<dbReference type="GO" id="GO:0003677">
    <property type="term" value="F:DNA binding"/>
    <property type="evidence" value="ECO:0007669"/>
    <property type="project" value="InterPro"/>
</dbReference>
<comment type="caution">
    <text evidence="5">The sequence shown here is derived from an EMBL/GenBank/DDBJ whole genome shotgun (WGS) entry which is preliminary data.</text>
</comment>
<dbReference type="InterPro" id="IPR003141">
    <property type="entry name" value="Pol/His_phosphatase_N"/>
</dbReference>
<proteinExistence type="predicted"/>
<dbReference type="SUPFAM" id="SSF89550">
    <property type="entry name" value="PHP domain-like"/>
    <property type="match status" value="1"/>
</dbReference>
<dbReference type="InterPro" id="IPR029398">
    <property type="entry name" value="PolB_thumb"/>
</dbReference>
<dbReference type="EMBL" id="DSDM01000028">
    <property type="protein sequence ID" value="HDQ88619.1"/>
    <property type="molecule type" value="Genomic_DNA"/>
</dbReference>
<keyword evidence="5" id="KW-0378">Hydrolase</keyword>
<dbReference type="SUPFAM" id="SSF47802">
    <property type="entry name" value="DNA polymerase beta, N-terminal domain-like"/>
    <property type="match status" value="1"/>
</dbReference>
<dbReference type="SMART" id="SM00481">
    <property type="entry name" value="POLIIIAc"/>
    <property type="match status" value="1"/>
</dbReference>
<dbReference type="SMART" id="SM00483">
    <property type="entry name" value="POLXc"/>
    <property type="match status" value="1"/>
</dbReference>
<dbReference type="InterPro" id="IPR037160">
    <property type="entry name" value="DNA_Pol_thumb_sf"/>
</dbReference>
<dbReference type="GO" id="GO:0003887">
    <property type="term" value="F:DNA-directed DNA polymerase activity"/>
    <property type="evidence" value="ECO:0007669"/>
    <property type="project" value="InterPro"/>
</dbReference>
<dbReference type="PANTHER" id="PTHR36928:SF1">
    <property type="entry name" value="PHOSPHATASE YCDX-RELATED"/>
    <property type="match status" value="1"/>
</dbReference>
<dbReference type="Pfam" id="PF14716">
    <property type="entry name" value="HHH_8"/>
    <property type="match status" value="1"/>
</dbReference>
<dbReference type="CDD" id="cd07436">
    <property type="entry name" value="PHP_PolX"/>
    <property type="match status" value="1"/>
</dbReference>
<dbReference type="GO" id="GO:0004527">
    <property type="term" value="F:exonuclease activity"/>
    <property type="evidence" value="ECO:0007669"/>
    <property type="project" value="UniProtKB-KW"/>
</dbReference>
<dbReference type="Gene3D" id="3.20.20.140">
    <property type="entry name" value="Metal-dependent hydrolases"/>
    <property type="match status" value="1"/>
</dbReference>
<dbReference type="NCBIfam" id="NF006375">
    <property type="entry name" value="PRK08609.1"/>
    <property type="match status" value="1"/>
</dbReference>
<accession>A0A7C1HWU3</accession>
<dbReference type="GO" id="GO:0005829">
    <property type="term" value="C:cytosol"/>
    <property type="evidence" value="ECO:0007669"/>
    <property type="project" value="TreeGrafter"/>
</dbReference>
<dbReference type="Pfam" id="PF14792">
    <property type="entry name" value="DNA_pol_B_palm"/>
    <property type="match status" value="1"/>
</dbReference>
<dbReference type="Gene3D" id="1.10.150.20">
    <property type="entry name" value="5' to 3' exonuclease, C-terminal subdomain"/>
    <property type="match status" value="1"/>
</dbReference>
<sequence length="580" mass="65862">MPHKLSNQELVQILKEAIVAMEIKDVNRFRLRAYENAVSAIETSTYLVYDLWEKGRLQEIPGVGASLSQHITDLFEKGTVREFEILKKDLPDGMFGLIGIQGIGAKKAYKLAEAFSIKDRSEALEKIAKAAEKGEICNIAGFGEKSEQQILDSIAQLKKTKNEKPRLLWSHANEVVQRIYNYMSKLDSLLYIEALGSYRRKKETVGDLDIVASTKEEKEVMDYFSKFPEIKEVLVQGDKKVSVVLVNDFQVDFRTVSPKQYGSMVQYFTGSKYHNIALRTYALDKGFSVSEYGIKKGNTLHEFTTEEDFYTFLDLQYIPPEIRQGKDEVTLASQRLLPKLVTLEDIKGDIHTHTTFSDGMETLEDMLAGAKERGYQYYGFADHAPSVSSRGYNEVARIIDETVKKVAEINAKNPDFKLLFGYEVNILADATLALPDELLEKLDFVIAGIHTSHNQSREEIMRRYISALNHPLVNVIAHPSGRLLNERGSMDIDWMQLLEETAKAGKILEINAQPQRLDLPYDMIKEAKDMGIKLIISSDAHTVDSLDFMQYGINVARRGWCTEKDIINTLPIEEFLRLLT</sequence>
<dbReference type="InterPro" id="IPR043519">
    <property type="entry name" value="NT_sf"/>
</dbReference>
<feature type="domain" description="Polymerase/histidinol phosphatase N-terminal" evidence="3">
    <location>
        <begin position="348"/>
        <end position="428"/>
    </location>
</feature>
<dbReference type="GO" id="GO:0042578">
    <property type="term" value="F:phosphoric ester hydrolase activity"/>
    <property type="evidence" value="ECO:0007669"/>
    <property type="project" value="TreeGrafter"/>
</dbReference>
<reference evidence="5" key="1">
    <citation type="journal article" date="2020" name="mSystems">
        <title>Genome- and Community-Level Interaction Insights into Carbon Utilization and Element Cycling Functions of Hydrothermarchaeota in Hydrothermal Sediment.</title>
        <authorList>
            <person name="Zhou Z."/>
            <person name="Liu Y."/>
            <person name="Xu W."/>
            <person name="Pan J."/>
            <person name="Luo Z.H."/>
            <person name="Li M."/>
        </authorList>
    </citation>
    <scope>NUCLEOTIDE SEQUENCE [LARGE SCALE GENOMIC DNA]</scope>
    <source>
        <strain evidence="5">SpSt-1219</strain>
    </source>
</reference>
<dbReference type="InterPro" id="IPR010996">
    <property type="entry name" value="HHH_MUS81"/>
</dbReference>
<dbReference type="GO" id="GO:0008270">
    <property type="term" value="F:zinc ion binding"/>
    <property type="evidence" value="ECO:0007669"/>
    <property type="project" value="TreeGrafter"/>
</dbReference>
<evidence type="ECO:0000313" key="5">
    <source>
        <dbReference type="EMBL" id="HDQ88619.1"/>
    </source>
</evidence>
<dbReference type="InterPro" id="IPR010994">
    <property type="entry name" value="RuvA_2-like"/>
</dbReference>
<keyword evidence="5" id="KW-0269">Exonuclease</keyword>
<dbReference type="SUPFAM" id="SSF47781">
    <property type="entry name" value="RuvA domain 2-like"/>
    <property type="match status" value="1"/>
</dbReference>
<dbReference type="PIRSF" id="PIRSF005047">
    <property type="entry name" value="UCP005047_YshC"/>
    <property type="match status" value="1"/>
</dbReference>
<dbReference type="PANTHER" id="PTHR36928">
    <property type="entry name" value="PHOSPHATASE YCDX-RELATED"/>
    <property type="match status" value="1"/>
</dbReference>
<dbReference type="Gene3D" id="3.30.460.10">
    <property type="entry name" value="Beta Polymerase, domain 2"/>
    <property type="match status" value="1"/>
</dbReference>
<dbReference type="InterPro" id="IPR047967">
    <property type="entry name" value="PolX_PHP"/>
</dbReference>
<evidence type="ECO:0000256" key="1">
    <source>
        <dbReference type="ARBA" id="ARBA00022679"/>
    </source>
</evidence>
<protein>
    <submittedName>
        <fullName evidence="5">DNA polymerase/3'-5' exonuclease PolX</fullName>
    </submittedName>
</protein>